<organism evidence="2 3">
    <name type="scientific">Rhodoblastus sphagnicola</name>
    <dbReference type="NCBI Taxonomy" id="333368"/>
    <lineage>
        <taxon>Bacteria</taxon>
        <taxon>Pseudomonadati</taxon>
        <taxon>Pseudomonadota</taxon>
        <taxon>Alphaproteobacteria</taxon>
        <taxon>Hyphomicrobiales</taxon>
        <taxon>Rhodoblastaceae</taxon>
        <taxon>Rhodoblastus</taxon>
    </lineage>
</organism>
<evidence type="ECO:0000313" key="2">
    <source>
        <dbReference type="EMBL" id="PPQ30337.1"/>
    </source>
</evidence>
<dbReference type="Gene3D" id="3.30.450.20">
    <property type="entry name" value="PAS domain"/>
    <property type="match status" value="1"/>
</dbReference>
<dbReference type="SUPFAM" id="SSF55785">
    <property type="entry name" value="PYP-like sensor domain (PAS domain)"/>
    <property type="match status" value="1"/>
</dbReference>
<reference evidence="2 3" key="1">
    <citation type="journal article" date="2018" name="Arch. Microbiol.">
        <title>New insights into the metabolic potential of the phototrophic purple bacterium Rhodopila globiformis DSM 161(T) from its draft genome sequence and evidence for a vanadium-dependent nitrogenase.</title>
        <authorList>
            <person name="Imhoff J.F."/>
            <person name="Rahn T."/>
            <person name="Kunzel S."/>
            <person name="Neulinger S.C."/>
        </authorList>
    </citation>
    <scope>NUCLEOTIDE SEQUENCE [LARGE SCALE GENOMIC DNA]</scope>
    <source>
        <strain evidence="2 3">DSM 16996</strain>
    </source>
</reference>
<evidence type="ECO:0000313" key="3">
    <source>
        <dbReference type="Proteomes" id="UP000239089"/>
    </source>
</evidence>
<protein>
    <recommendedName>
        <fullName evidence="1">PAS fold domain-containing protein</fullName>
    </recommendedName>
</protein>
<dbReference type="AlphaFoldDB" id="A0A2S6N6V8"/>
<dbReference type="CDD" id="cd00130">
    <property type="entry name" value="PAS"/>
    <property type="match status" value="1"/>
</dbReference>
<dbReference type="InterPro" id="IPR000014">
    <property type="entry name" value="PAS"/>
</dbReference>
<comment type="caution">
    <text evidence="2">The sequence shown here is derived from an EMBL/GenBank/DDBJ whole genome shotgun (WGS) entry which is preliminary data.</text>
</comment>
<sequence>MLKLIPFRSKPGPLRQKLHTHVALTGVERTFPPSDIIVSKTCPKGVITYANKVFLDVARLTESQVVGAAHSVVRHPDMPRAVFALMWSRLQAGQEIFAYVLNMTSCGDHYWVHAHVTPSFGADGQIIGYHSNRRVPDRSAVDTVAPIYRELKAIEDRAANRADGLKSSVERLNSILRDAGVSYDQYVFSLAS</sequence>
<gene>
    <name evidence="2" type="ORF">CCR94_12705</name>
</gene>
<keyword evidence="3" id="KW-1185">Reference proteome</keyword>
<evidence type="ECO:0000259" key="1">
    <source>
        <dbReference type="Pfam" id="PF00989"/>
    </source>
</evidence>
<proteinExistence type="predicted"/>
<dbReference type="OrthoDB" id="266313at2"/>
<dbReference type="Proteomes" id="UP000239089">
    <property type="component" value="Unassembled WGS sequence"/>
</dbReference>
<accession>A0A2S6N6V8</accession>
<dbReference type="Pfam" id="PF00989">
    <property type="entry name" value="PAS"/>
    <property type="match status" value="1"/>
</dbReference>
<dbReference type="EMBL" id="NHSJ01000081">
    <property type="protein sequence ID" value="PPQ30337.1"/>
    <property type="molecule type" value="Genomic_DNA"/>
</dbReference>
<name>A0A2S6N6V8_9HYPH</name>
<feature type="domain" description="PAS fold" evidence="1">
    <location>
        <begin position="43"/>
        <end position="129"/>
    </location>
</feature>
<dbReference type="InterPro" id="IPR013767">
    <property type="entry name" value="PAS_fold"/>
</dbReference>
<dbReference type="InterPro" id="IPR035965">
    <property type="entry name" value="PAS-like_dom_sf"/>
</dbReference>
<dbReference type="GO" id="GO:0006355">
    <property type="term" value="P:regulation of DNA-templated transcription"/>
    <property type="evidence" value="ECO:0007669"/>
    <property type="project" value="InterPro"/>
</dbReference>